<sequence>MCSFPPVDVVVGFVYGSRPLHEVLLQVLPGGHVREWCHTGALTFTPLERGPRVQRNAAKEDYEHYSPPKRTTSATGIPPKRCECDWDPAGATGITRRMGSDEEDYERDSDPAEEDCERDGDPTERLRATEIPTERTRDRGSRCEKNFLGLS</sequence>
<accession>A0A6G0HCR3</accession>
<dbReference type="Proteomes" id="UP000424527">
    <property type="component" value="Unassembled WGS sequence"/>
</dbReference>
<dbReference type="EMBL" id="REGW02001782">
    <property type="protein sequence ID" value="KAE8277017.1"/>
    <property type="molecule type" value="Genomic_DNA"/>
</dbReference>
<evidence type="ECO:0000256" key="1">
    <source>
        <dbReference type="SAM" id="MobiDB-lite"/>
    </source>
</evidence>
<evidence type="ECO:0000313" key="3">
    <source>
        <dbReference type="Proteomes" id="UP000424527"/>
    </source>
</evidence>
<keyword evidence="3" id="KW-1185">Reference proteome</keyword>
<protein>
    <submittedName>
        <fullName evidence="2">Uncharacterized protein</fullName>
    </submittedName>
</protein>
<reference evidence="2 3" key="1">
    <citation type="submission" date="2019-07" db="EMBL/GenBank/DDBJ databases">
        <title>Chromosome genome assembly for large yellow croaker.</title>
        <authorList>
            <person name="Xiao S."/>
        </authorList>
    </citation>
    <scope>NUCLEOTIDE SEQUENCE [LARGE SCALE GENOMIC DNA]</scope>
    <source>
        <strain evidence="2">JMULYC20181020</strain>
        <tissue evidence="2">Muscle</tissue>
    </source>
</reference>
<proteinExistence type="predicted"/>
<feature type="compositionally biased region" description="Acidic residues" evidence="1">
    <location>
        <begin position="101"/>
        <end position="118"/>
    </location>
</feature>
<comment type="caution">
    <text evidence="2">The sequence shown here is derived from an EMBL/GenBank/DDBJ whole genome shotgun (WGS) entry which is preliminary data.</text>
</comment>
<name>A0A6G0HCR3_LARCR</name>
<feature type="region of interest" description="Disordered" evidence="1">
    <location>
        <begin position="58"/>
        <end position="151"/>
    </location>
</feature>
<feature type="compositionally biased region" description="Basic and acidic residues" evidence="1">
    <location>
        <begin position="119"/>
        <end position="145"/>
    </location>
</feature>
<organism evidence="2 3">
    <name type="scientific">Larimichthys crocea</name>
    <name type="common">Large yellow croaker</name>
    <name type="synonym">Pseudosciaena crocea</name>
    <dbReference type="NCBI Taxonomy" id="215358"/>
    <lineage>
        <taxon>Eukaryota</taxon>
        <taxon>Metazoa</taxon>
        <taxon>Chordata</taxon>
        <taxon>Craniata</taxon>
        <taxon>Vertebrata</taxon>
        <taxon>Euteleostomi</taxon>
        <taxon>Actinopterygii</taxon>
        <taxon>Neopterygii</taxon>
        <taxon>Teleostei</taxon>
        <taxon>Neoteleostei</taxon>
        <taxon>Acanthomorphata</taxon>
        <taxon>Eupercaria</taxon>
        <taxon>Sciaenidae</taxon>
        <taxon>Larimichthys</taxon>
    </lineage>
</organism>
<evidence type="ECO:0000313" key="2">
    <source>
        <dbReference type="EMBL" id="KAE8277017.1"/>
    </source>
</evidence>
<gene>
    <name evidence="2" type="ORF">D5F01_LYC25227</name>
</gene>
<dbReference type="AlphaFoldDB" id="A0A6G0HCR3"/>